<dbReference type="PANTHER" id="PTHR12151">
    <property type="entry name" value="ELECTRON TRANSPORT PROTIN SCO1/SENC FAMILY MEMBER"/>
    <property type="match status" value="1"/>
</dbReference>
<gene>
    <name evidence="2" type="ORF">LPTSP3_g21960</name>
</gene>
<organism evidence="2 3">
    <name type="scientific">Leptospira kobayashii</name>
    <dbReference type="NCBI Taxonomy" id="1917830"/>
    <lineage>
        <taxon>Bacteria</taxon>
        <taxon>Pseudomonadati</taxon>
        <taxon>Spirochaetota</taxon>
        <taxon>Spirochaetia</taxon>
        <taxon>Leptospirales</taxon>
        <taxon>Leptospiraceae</taxon>
        <taxon>Leptospira</taxon>
    </lineage>
</organism>
<dbReference type="PANTHER" id="PTHR12151:SF25">
    <property type="entry name" value="LINALOOL DEHYDRATASE_ISOMERASE DOMAIN-CONTAINING PROTEIN"/>
    <property type="match status" value="1"/>
</dbReference>
<dbReference type="InterPro" id="IPR036249">
    <property type="entry name" value="Thioredoxin-like_sf"/>
</dbReference>
<dbReference type="InterPro" id="IPR003782">
    <property type="entry name" value="SCO1/SenC"/>
</dbReference>
<evidence type="ECO:0000313" key="2">
    <source>
        <dbReference type="EMBL" id="BDA79266.1"/>
    </source>
</evidence>
<dbReference type="RefSeq" id="WP_109019321.1">
    <property type="nucleotide sequence ID" value="NZ_AP025028.1"/>
</dbReference>
<dbReference type="EMBL" id="AP025028">
    <property type="protein sequence ID" value="BDA79266.1"/>
    <property type="molecule type" value="Genomic_DNA"/>
</dbReference>
<comment type="similarity">
    <text evidence="1">Belongs to the SCO1/2 family.</text>
</comment>
<dbReference type="PROSITE" id="PS51257">
    <property type="entry name" value="PROKAR_LIPOPROTEIN"/>
    <property type="match status" value="1"/>
</dbReference>
<evidence type="ECO:0000313" key="3">
    <source>
        <dbReference type="Proteomes" id="UP000245263"/>
    </source>
</evidence>
<keyword evidence="3" id="KW-1185">Reference proteome</keyword>
<dbReference type="Proteomes" id="UP000245263">
    <property type="component" value="Chromosome 1"/>
</dbReference>
<protein>
    <submittedName>
        <fullName evidence="2">SCO family protein</fullName>
    </submittedName>
</protein>
<dbReference type="CDD" id="cd02968">
    <property type="entry name" value="SCO"/>
    <property type="match status" value="1"/>
</dbReference>
<proteinExistence type="inferred from homology"/>
<evidence type="ECO:0000256" key="1">
    <source>
        <dbReference type="ARBA" id="ARBA00010996"/>
    </source>
</evidence>
<dbReference type="Pfam" id="PF02630">
    <property type="entry name" value="SCO1-SenC"/>
    <property type="match status" value="1"/>
</dbReference>
<sequence length="193" mass="21932">MKFTIFIFLIFYMTISSCKEESHHLGTDHSLPSGVQTQGSLFELDENWTLPGNQTFRLAELKEKPFLISMFYSSCQSVCPRIIDDLKRISGEIKKKTNQSPKIVLVSFDPEKDTPERLKEYHSKMKLDSDWYLLHGKEEQVRTLSVILGINYKKLGSGDFNHSAIISLISKEGNILTRVEGIGASIDPILNGY</sequence>
<dbReference type="Gene3D" id="3.40.30.10">
    <property type="entry name" value="Glutaredoxin"/>
    <property type="match status" value="1"/>
</dbReference>
<accession>A0ABM7UKA8</accession>
<name>A0ABM7UKA8_9LEPT</name>
<dbReference type="SUPFAM" id="SSF52833">
    <property type="entry name" value="Thioredoxin-like"/>
    <property type="match status" value="1"/>
</dbReference>
<reference evidence="2 3" key="1">
    <citation type="submission" date="2021-08" db="EMBL/GenBank/DDBJ databases">
        <title>Complete genome sequence of Leptospira kobayashii strain E30.</title>
        <authorList>
            <person name="Nakao R."/>
            <person name="Nakamura S."/>
            <person name="Masuzawa T."/>
            <person name="Koizumi N."/>
        </authorList>
    </citation>
    <scope>NUCLEOTIDE SEQUENCE [LARGE SCALE GENOMIC DNA]</scope>
    <source>
        <strain evidence="2 3">E30</strain>
    </source>
</reference>